<feature type="domain" description="Luciferase-like" evidence="2">
    <location>
        <begin position="20"/>
        <end position="297"/>
    </location>
</feature>
<dbReference type="InterPro" id="IPR050564">
    <property type="entry name" value="F420-G6PD/mer"/>
</dbReference>
<protein>
    <submittedName>
        <fullName evidence="3">LLM class flavin-dependent oxidoreductase</fullName>
    </submittedName>
</protein>
<dbReference type="Pfam" id="PF00296">
    <property type="entry name" value="Bac_luciferase"/>
    <property type="match status" value="1"/>
</dbReference>
<reference evidence="3" key="2">
    <citation type="submission" date="2022-05" db="EMBL/GenBank/DDBJ databases">
        <authorList>
            <person name="Kim J.-S."/>
            <person name="Lee K."/>
            <person name="Suh M."/>
            <person name="Eom M."/>
            <person name="Kim J.-S."/>
            <person name="Kim D.-S."/>
            <person name="Ko S.-H."/>
            <person name="Shin Y."/>
            <person name="Lee J.-S."/>
        </authorList>
    </citation>
    <scope>NUCLEOTIDE SEQUENCE</scope>
    <source>
        <strain evidence="3">N237</strain>
    </source>
</reference>
<evidence type="ECO:0000313" key="3">
    <source>
        <dbReference type="EMBL" id="UQX87258.1"/>
    </source>
</evidence>
<organism evidence="3 4">
    <name type="scientific">Jatrophihabitans telluris</name>
    <dbReference type="NCBI Taxonomy" id="2038343"/>
    <lineage>
        <taxon>Bacteria</taxon>
        <taxon>Bacillati</taxon>
        <taxon>Actinomycetota</taxon>
        <taxon>Actinomycetes</taxon>
        <taxon>Jatrophihabitantales</taxon>
        <taxon>Jatrophihabitantaceae</taxon>
        <taxon>Jatrophihabitans</taxon>
    </lineage>
</organism>
<dbReference type="Gene3D" id="3.20.20.30">
    <property type="entry name" value="Luciferase-like domain"/>
    <property type="match status" value="1"/>
</dbReference>
<evidence type="ECO:0000313" key="4">
    <source>
        <dbReference type="Proteomes" id="UP001056336"/>
    </source>
</evidence>
<proteinExistence type="predicted"/>
<reference evidence="3" key="1">
    <citation type="journal article" date="2018" name="Int. J. Syst. Evol. Microbiol.">
        <title>Jatrophihabitans telluris sp. nov., isolated from sediment soil of lava forest wetlands and the emended description of the genus Jatrophihabitans.</title>
        <authorList>
            <person name="Lee K.C."/>
            <person name="Suh M.K."/>
            <person name="Eom M.K."/>
            <person name="Kim K.K."/>
            <person name="Kim J.S."/>
            <person name="Kim D.S."/>
            <person name="Ko S.H."/>
            <person name="Shin Y.K."/>
            <person name="Lee J.S."/>
        </authorList>
    </citation>
    <scope>NUCLEOTIDE SEQUENCE</scope>
    <source>
        <strain evidence="3">N237</strain>
    </source>
</reference>
<dbReference type="PANTHER" id="PTHR43244:SF1">
    <property type="entry name" value="5,10-METHYLENETETRAHYDROMETHANOPTERIN REDUCTASE"/>
    <property type="match status" value="1"/>
</dbReference>
<accession>A0ABY4QUC7</accession>
<dbReference type="InterPro" id="IPR036661">
    <property type="entry name" value="Luciferase-like_sf"/>
</dbReference>
<evidence type="ECO:0000259" key="2">
    <source>
        <dbReference type="Pfam" id="PF00296"/>
    </source>
</evidence>
<dbReference type="SUPFAM" id="SSF51679">
    <property type="entry name" value="Bacterial luciferase-like"/>
    <property type="match status" value="1"/>
</dbReference>
<dbReference type="PANTHER" id="PTHR43244">
    <property type="match status" value="1"/>
</dbReference>
<dbReference type="InterPro" id="IPR011251">
    <property type="entry name" value="Luciferase-like_dom"/>
</dbReference>
<evidence type="ECO:0000256" key="1">
    <source>
        <dbReference type="ARBA" id="ARBA00023002"/>
    </source>
</evidence>
<dbReference type="RefSeq" id="WP_249769746.1">
    <property type="nucleotide sequence ID" value="NZ_CP097332.1"/>
</dbReference>
<dbReference type="Proteomes" id="UP001056336">
    <property type="component" value="Chromosome"/>
</dbReference>
<name>A0ABY4QUC7_9ACTN</name>
<sequence length="324" mass="34307">MTARADVGMCFDRTLPAPLIREFAPALEQGGARQIWIIEDCFYTGGIALAATALAVTDDLTVGLGILPAVARAVPITAMEIATLCALGPGRVLAGIGHGVQSWMGQMGVRTPSPLTTLREVLECLRRLLAGEQVTFDGHQIHLDAVGLDSPPTDPPPLLAGVQGPKSLALAGQVADGVVLAEPASPSYVRWALAQASPVAAEAFHTATFSVLCVEPDRRSAYERMAPWLAGQLAGQRSTPTDAYRTLPFIDELFAWFDTHGVEGLVRMPAEWWGELAPIGTEDDALAHIAALESAGVGSIGLFPPADVNTVRRQLPNVVRLANR</sequence>
<keyword evidence="1" id="KW-0560">Oxidoreductase</keyword>
<dbReference type="EMBL" id="CP097332">
    <property type="protein sequence ID" value="UQX87258.1"/>
    <property type="molecule type" value="Genomic_DNA"/>
</dbReference>
<gene>
    <name evidence="3" type="ORF">M6D93_13225</name>
</gene>
<dbReference type="CDD" id="cd01097">
    <property type="entry name" value="Tetrahydromethanopterin_reductase"/>
    <property type="match status" value="1"/>
</dbReference>
<keyword evidence="4" id="KW-1185">Reference proteome</keyword>